<evidence type="ECO:0000256" key="1">
    <source>
        <dbReference type="SAM" id="MobiDB-lite"/>
    </source>
</evidence>
<feature type="compositionally biased region" description="Basic residues" evidence="1">
    <location>
        <begin position="47"/>
        <end position="56"/>
    </location>
</feature>
<feature type="region of interest" description="Disordered" evidence="1">
    <location>
        <begin position="1"/>
        <end position="68"/>
    </location>
</feature>
<comment type="caution">
    <text evidence="3">The sequence shown here is derived from an EMBL/GenBank/DDBJ whole genome shotgun (WGS) entry which is preliminary data.</text>
</comment>
<evidence type="ECO:0000259" key="2">
    <source>
        <dbReference type="PROSITE" id="PS50181"/>
    </source>
</evidence>
<dbReference type="HOGENOM" id="CLU_010790_1_0_1"/>
<proteinExistence type="predicted"/>
<dbReference type="AlphaFoldDB" id="A0A074RXK0"/>
<name>A0A074RXK0_9AGAM</name>
<dbReference type="EMBL" id="AZST01000143">
    <property type="protein sequence ID" value="KEP51806.1"/>
    <property type="molecule type" value="Genomic_DNA"/>
</dbReference>
<feature type="compositionally biased region" description="Acidic residues" evidence="1">
    <location>
        <begin position="28"/>
        <end position="41"/>
    </location>
</feature>
<gene>
    <name evidence="3" type="ORF">V565_055540</name>
</gene>
<sequence>MSKRSSARLAKLKSNLVNRNTDAIQDVPESDASDGYADSEQEEQKPPPRKRQRTAKPAKPVVRQKQVRGKQGRLAGLVNMPVDIFTEVTSHLLPGDIISLARSNKFFRNLLMDRSAIHIWHGAMKNVEGLPPCPEGMSEPHYLSLLFSKTCSMCGATARVNMDSFLLVRLCGPCRNKHLMPLSAVPPALIPLIQFGESIAPSKRRCRLYVLREDFKVLLADYEEKKQSNDNSALEVWTKERLEIVNEQQNQGSVLLQFLETMQWDREQELIDMKAARRSEIKRRLLAIGWTEEDMEFGWWSSRAREWIELVLQPKPVTNRIWANLQLKLIPLLETNREERLAMECENRKRDRRSRLSELFLEIKKNNSPDLVLKATNPITRLSSMIPTITFAHREPFPDFPHTLDWPLVQNLYETDSSVTEMETKFEENRNEIENLVTEWKDRIQAHFVNLLRDGCNNQVELLRPAIVTCNDDFDSPTNISDDLKIILRADSFFYQTWSSDLPKRSLSYGTILYIEGLNGSHSGYVPALPRPAPSLDNVYWYAEAHEAARHLLADMGKPDATYLEMKSVGNVFACGRCHEDHHRNWDEMVQHYVDQKQLHAEIQEGKGLSNAGITYNDVHSPTLLTNQPMIMDYATKALENGPEPGLGYLQVCKLCEKIPAVGEVLASEPVILKHLLNVHGITEPEVDEHYGPKPFTVGSFGMDGYDSDDSYSDYYFGGGCSCPFHQMFGDDGYGYGDDDSDDDDW</sequence>
<dbReference type="OrthoDB" id="2322499at2759"/>
<organism evidence="3 4">
    <name type="scientific">Rhizoctonia solani 123E</name>
    <dbReference type="NCBI Taxonomy" id="1423351"/>
    <lineage>
        <taxon>Eukaryota</taxon>
        <taxon>Fungi</taxon>
        <taxon>Dikarya</taxon>
        <taxon>Basidiomycota</taxon>
        <taxon>Agaricomycotina</taxon>
        <taxon>Agaricomycetes</taxon>
        <taxon>Cantharellales</taxon>
        <taxon>Ceratobasidiaceae</taxon>
        <taxon>Rhizoctonia</taxon>
    </lineage>
</organism>
<dbReference type="InterPro" id="IPR001810">
    <property type="entry name" value="F-box_dom"/>
</dbReference>
<dbReference type="Proteomes" id="UP000027456">
    <property type="component" value="Unassembled WGS sequence"/>
</dbReference>
<evidence type="ECO:0000313" key="4">
    <source>
        <dbReference type="Proteomes" id="UP000027456"/>
    </source>
</evidence>
<dbReference type="STRING" id="1423351.A0A074RXK0"/>
<protein>
    <recommendedName>
        <fullName evidence="2">F-box domain-containing protein</fullName>
    </recommendedName>
</protein>
<dbReference type="PROSITE" id="PS50181">
    <property type="entry name" value="FBOX"/>
    <property type="match status" value="1"/>
</dbReference>
<reference evidence="3 4" key="1">
    <citation type="submission" date="2013-12" db="EMBL/GenBank/DDBJ databases">
        <authorList>
            <person name="Cubeta M."/>
            <person name="Pakala S."/>
            <person name="Fedorova N."/>
            <person name="Thomas E."/>
            <person name="Dean R."/>
            <person name="Jabaji S."/>
            <person name="Neate S."/>
            <person name="Toda T."/>
            <person name="Tavantzis S."/>
            <person name="Vilgalys R."/>
            <person name="Bharathan N."/>
            <person name="Pakala S."/>
            <person name="Losada L.S."/>
            <person name="Zafar N."/>
            <person name="Nierman W."/>
        </authorList>
    </citation>
    <scope>NUCLEOTIDE SEQUENCE [LARGE SCALE GENOMIC DNA]</scope>
    <source>
        <strain evidence="3 4">123E</strain>
    </source>
</reference>
<accession>A0A074RXK0</accession>
<keyword evidence="4" id="KW-1185">Reference proteome</keyword>
<feature type="domain" description="F-box" evidence="2">
    <location>
        <begin position="74"/>
        <end position="123"/>
    </location>
</feature>
<evidence type="ECO:0000313" key="3">
    <source>
        <dbReference type="EMBL" id="KEP51806.1"/>
    </source>
</evidence>